<dbReference type="InterPro" id="IPR006652">
    <property type="entry name" value="Kelch_1"/>
</dbReference>
<gene>
    <name evidence="6" type="ORF">JRO89_XS03G0179600</name>
</gene>
<dbReference type="Pfam" id="PF24922">
    <property type="entry name" value="ACBP4_C"/>
    <property type="match status" value="1"/>
</dbReference>
<dbReference type="PANTHER" id="PTHR46093:SF4">
    <property type="entry name" value="GALACTOSE OXIDASE_KELCH REPEAT SUPERFAMILY PROTEIN"/>
    <property type="match status" value="1"/>
</dbReference>
<dbReference type="Pfam" id="PF24681">
    <property type="entry name" value="Kelch_KLHDC2_KLHL20_DRC7"/>
    <property type="match status" value="1"/>
</dbReference>
<protein>
    <recommendedName>
        <fullName evidence="5">Acyl-CoA-binding domain-containing protein</fullName>
    </recommendedName>
</protein>
<evidence type="ECO:0000256" key="1">
    <source>
        <dbReference type="ARBA" id="ARBA00022441"/>
    </source>
</evidence>
<evidence type="ECO:0000256" key="3">
    <source>
        <dbReference type="SAM" id="Coils"/>
    </source>
</evidence>
<dbReference type="SUPFAM" id="SSF117281">
    <property type="entry name" value="Kelch motif"/>
    <property type="match status" value="1"/>
</dbReference>
<evidence type="ECO:0000313" key="6">
    <source>
        <dbReference type="EMBL" id="KAH7573607.1"/>
    </source>
</evidence>
<dbReference type="PANTHER" id="PTHR46093">
    <property type="entry name" value="ACYL-COA-BINDING DOMAIN-CONTAINING PROTEIN 5"/>
    <property type="match status" value="1"/>
</dbReference>
<feature type="region of interest" description="Disordered" evidence="4">
    <location>
        <begin position="22"/>
        <end position="50"/>
    </location>
</feature>
<keyword evidence="1" id="KW-0880">Kelch repeat</keyword>
<evidence type="ECO:0000259" key="5">
    <source>
        <dbReference type="Pfam" id="PF24922"/>
    </source>
</evidence>
<evidence type="ECO:0000256" key="2">
    <source>
        <dbReference type="ARBA" id="ARBA00022737"/>
    </source>
</evidence>
<dbReference type="Pfam" id="PF01344">
    <property type="entry name" value="Kelch_1"/>
    <property type="match status" value="1"/>
</dbReference>
<dbReference type="Proteomes" id="UP000827721">
    <property type="component" value="Unassembled WGS sequence"/>
</dbReference>
<keyword evidence="7" id="KW-1185">Reference proteome</keyword>
<comment type="caution">
    <text evidence="6">The sequence shown here is derived from an EMBL/GenBank/DDBJ whole genome shotgun (WGS) entry which is preliminary data.</text>
</comment>
<dbReference type="InterPro" id="IPR056819">
    <property type="entry name" value="ACBP4-6_C"/>
</dbReference>
<sequence length="724" mass="79608">MFGFSRRRIKLGRVKKVQLSDSAQAIRSPIRPPKRTSNPSNECVAPPNSHSDEHDCQFSFAVPEISSGTSANSENWMVLSIAGDKPAPRFNSILQSFDEQHAAAVIGNKMIVVGGETGNGLLDDVQVLNFDRFTWTAASSKLYLSPSSLPLKIPACRGHSLVSWGKKVLLVGGKTDSGSDRVSVWTFDTETECWSLMEAKGDIPIARSGHTVVRASSVLILFGGEDAKRKKLNDLHMFDLKSLTWLPLHCTGTGPSPRSNHVATLYDDKILFIFGGSSKSKTLNDLYSLDFETMIWSRIKIRGFHPSPRAGCCGVLCGTKWYIAGGGSRKKRHAETLIFDILKAEWSVAITSSPSSITTNKGFSLVLVQHKEKDFLVSFGGSKKEPSNQVEVLSIEKNESSMGRRSTLSSKGPGQLVYEKRSSSAGLATQLSNGSSQRSVDTVARQNLASAIEHHGSGRKSLSESVLVDPSGNVSLCKQFQNEEDYSTTVKVAKRSEDETSFSQATEHRINHSDLATPTNISGGKINVDETVAFESENSNPPFQGIGNFPLDNDDVIYPENDSKSGALSSPSSIYQFYETKMATLIRKNGMLEGQLAAAFANREAAEKNLSSALKSRQEMEKKLTDMMKEMELLKEKLSGLELAQEEANNLSNIVHSDNVRLEHDNAYLKAVFEDLQKELHSTRGVLAGERARAFQLQVEVFHLKQRLQSLENRTPTPRKPFNV</sequence>
<evidence type="ECO:0000313" key="7">
    <source>
        <dbReference type="Proteomes" id="UP000827721"/>
    </source>
</evidence>
<dbReference type="Gene3D" id="2.120.10.80">
    <property type="entry name" value="Kelch-type beta propeller"/>
    <property type="match status" value="2"/>
</dbReference>
<name>A0ABQ8IAC5_9ROSI</name>
<dbReference type="EMBL" id="JAFEMO010000003">
    <property type="protein sequence ID" value="KAH7573607.1"/>
    <property type="molecule type" value="Genomic_DNA"/>
</dbReference>
<dbReference type="InterPro" id="IPR015915">
    <property type="entry name" value="Kelch-typ_b-propeller"/>
</dbReference>
<keyword evidence="3" id="KW-0175">Coiled coil</keyword>
<reference evidence="6 7" key="1">
    <citation type="submission" date="2021-02" db="EMBL/GenBank/DDBJ databases">
        <title>Plant Genome Project.</title>
        <authorList>
            <person name="Zhang R.-G."/>
        </authorList>
    </citation>
    <scope>NUCLEOTIDE SEQUENCE [LARGE SCALE GENOMIC DNA]</scope>
    <source>
        <tissue evidence="6">Leaves</tissue>
    </source>
</reference>
<keyword evidence="2" id="KW-0677">Repeat</keyword>
<feature type="coiled-coil region" evidence="3">
    <location>
        <begin position="603"/>
        <end position="651"/>
    </location>
</feature>
<organism evidence="6 7">
    <name type="scientific">Xanthoceras sorbifolium</name>
    <dbReference type="NCBI Taxonomy" id="99658"/>
    <lineage>
        <taxon>Eukaryota</taxon>
        <taxon>Viridiplantae</taxon>
        <taxon>Streptophyta</taxon>
        <taxon>Embryophyta</taxon>
        <taxon>Tracheophyta</taxon>
        <taxon>Spermatophyta</taxon>
        <taxon>Magnoliopsida</taxon>
        <taxon>eudicotyledons</taxon>
        <taxon>Gunneridae</taxon>
        <taxon>Pentapetalae</taxon>
        <taxon>rosids</taxon>
        <taxon>malvids</taxon>
        <taxon>Sapindales</taxon>
        <taxon>Sapindaceae</taxon>
        <taxon>Xanthoceroideae</taxon>
        <taxon>Xanthoceras</taxon>
    </lineage>
</organism>
<feature type="domain" description="Acyl-CoA-binding" evidence="5">
    <location>
        <begin position="653"/>
        <end position="712"/>
    </location>
</feature>
<accession>A0ABQ8IAC5</accession>
<proteinExistence type="predicted"/>
<evidence type="ECO:0000256" key="4">
    <source>
        <dbReference type="SAM" id="MobiDB-lite"/>
    </source>
</evidence>